<feature type="domain" description="CCHC-type" evidence="3">
    <location>
        <begin position="354"/>
        <end position="370"/>
    </location>
</feature>
<dbReference type="EMBL" id="JACTNZ010000011">
    <property type="protein sequence ID" value="KAG5524123.1"/>
    <property type="molecule type" value="Genomic_DNA"/>
</dbReference>
<feature type="compositionally biased region" description="Acidic residues" evidence="2">
    <location>
        <begin position="122"/>
        <end position="139"/>
    </location>
</feature>
<evidence type="ECO:0000259" key="3">
    <source>
        <dbReference type="SMART" id="SM00343"/>
    </source>
</evidence>
<dbReference type="InterPro" id="IPR001878">
    <property type="entry name" value="Znf_CCHC"/>
</dbReference>
<dbReference type="GO" id="GO:0008270">
    <property type="term" value="F:zinc ion binding"/>
    <property type="evidence" value="ECO:0007669"/>
    <property type="project" value="InterPro"/>
</dbReference>
<gene>
    <name evidence="4" type="ORF">RHGRI_030945</name>
</gene>
<sequence length="460" mass="52469">MDLFFQSFKKFFKKKAIKNNSKIRKDNEIDKKDFSSGKGINGGKGSLLGPKCQECHGYGHLAHECINALKRKTNFKANITWDDSHSDSSEVEQEDKANFTSFVASLHSQTDDKSIYKFDQGSSDDSENEDGGEFDDEDDLRESYDRLYRESVRINKVNLKLIGNCQDVNVELLEMEKRLGEQQGLLMLVTEERDTLRKEAVGLREKNRALGELNSVYEDKMDKLKNELTSANNLLERLNAGSKALDDMLNSQRSPSDKSRLGFYGASSSLQQREKVNEKKHMEVTSKLHVAPVAQIDAKKVHSIKAVKNHKFIPTCHKCHVKGHIRPQCKKLPALHTSHTHLSHSHDCAKFVPICHFCGIKGHIRPNCFKLHRYLNSSPHYHHVNNKGNRYNCFGNGCDRNQILRHKVFSHGKMPKVVEKIGKDKIRPIWVRKSDFRPWAGLSTNSPYDIRPSGVVDLAF</sequence>
<name>A0AAV6I625_9ERIC</name>
<feature type="domain" description="CCHC-type" evidence="3">
    <location>
        <begin position="51"/>
        <end position="67"/>
    </location>
</feature>
<evidence type="ECO:0000313" key="5">
    <source>
        <dbReference type="Proteomes" id="UP000823749"/>
    </source>
</evidence>
<keyword evidence="1" id="KW-0175">Coiled coil</keyword>
<dbReference type="SMART" id="SM00343">
    <property type="entry name" value="ZnF_C2HC"/>
    <property type="match status" value="3"/>
</dbReference>
<evidence type="ECO:0000256" key="2">
    <source>
        <dbReference type="SAM" id="MobiDB-lite"/>
    </source>
</evidence>
<comment type="caution">
    <text evidence="4">The sequence shown here is derived from an EMBL/GenBank/DDBJ whole genome shotgun (WGS) entry which is preliminary data.</text>
</comment>
<feature type="domain" description="CCHC-type" evidence="3">
    <location>
        <begin position="315"/>
        <end position="331"/>
    </location>
</feature>
<reference evidence="4" key="1">
    <citation type="submission" date="2020-08" db="EMBL/GenBank/DDBJ databases">
        <title>Plant Genome Project.</title>
        <authorList>
            <person name="Zhang R.-G."/>
        </authorList>
    </citation>
    <scope>NUCLEOTIDE SEQUENCE</scope>
    <source>
        <strain evidence="4">WSP0</strain>
        <tissue evidence="4">Leaf</tissue>
    </source>
</reference>
<dbReference type="Proteomes" id="UP000823749">
    <property type="component" value="Chromosome 11"/>
</dbReference>
<organism evidence="4 5">
    <name type="scientific">Rhododendron griersonianum</name>
    <dbReference type="NCBI Taxonomy" id="479676"/>
    <lineage>
        <taxon>Eukaryota</taxon>
        <taxon>Viridiplantae</taxon>
        <taxon>Streptophyta</taxon>
        <taxon>Embryophyta</taxon>
        <taxon>Tracheophyta</taxon>
        <taxon>Spermatophyta</taxon>
        <taxon>Magnoliopsida</taxon>
        <taxon>eudicotyledons</taxon>
        <taxon>Gunneridae</taxon>
        <taxon>Pentapetalae</taxon>
        <taxon>asterids</taxon>
        <taxon>Ericales</taxon>
        <taxon>Ericaceae</taxon>
        <taxon>Ericoideae</taxon>
        <taxon>Rhodoreae</taxon>
        <taxon>Rhododendron</taxon>
    </lineage>
</organism>
<feature type="region of interest" description="Disordered" evidence="2">
    <location>
        <begin position="115"/>
        <end position="139"/>
    </location>
</feature>
<feature type="coiled-coil region" evidence="1">
    <location>
        <begin position="186"/>
        <end position="241"/>
    </location>
</feature>
<evidence type="ECO:0000313" key="4">
    <source>
        <dbReference type="EMBL" id="KAG5524123.1"/>
    </source>
</evidence>
<dbReference type="AlphaFoldDB" id="A0AAV6I625"/>
<dbReference type="GO" id="GO:0003676">
    <property type="term" value="F:nucleic acid binding"/>
    <property type="evidence" value="ECO:0007669"/>
    <property type="project" value="InterPro"/>
</dbReference>
<evidence type="ECO:0000256" key="1">
    <source>
        <dbReference type="SAM" id="Coils"/>
    </source>
</evidence>
<proteinExistence type="predicted"/>
<protein>
    <recommendedName>
        <fullName evidence="3">CCHC-type domain-containing protein</fullName>
    </recommendedName>
</protein>
<keyword evidence="5" id="KW-1185">Reference proteome</keyword>
<accession>A0AAV6I625</accession>